<keyword evidence="3" id="KW-1185">Reference proteome</keyword>
<evidence type="ECO:0000313" key="3">
    <source>
        <dbReference type="Proteomes" id="UP000320513"/>
    </source>
</evidence>
<dbReference type="AlphaFoldDB" id="A0A557XBM5"/>
<evidence type="ECO:0000256" key="1">
    <source>
        <dbReference type="SAM" id="MobiDB-lite"/>
    </source>
</evidence>
<evidence type="ECO:0000313" key="2">
    <source>
        <dbReference type="EMBL" id="TVS82916.1"/>
    </source>
</evidence>
<accession>A0A557XBM5</accession>
<name>A0A557XBM5_9MYCO</name>
<proteinExistence type="predicted"/>
<feature type="region of interest" description="Disordered" evidence="1">
    <location>
        <begin position="1"/>
        <end position="23"/>
    </location>
</feature>
<gene>
    <name evidence="2" type="ORF">FPZ47_24740</name>
</gene>
<organism evidence="2 3">
    <name type="scientific">Mycobacterium helveticum</name>
    <dbReference type="NCBI Taxonomy" id="2592811"/>
    <lineage>
        <taxon>Bacteria</taxon>
        <taxon>Bacillati</taxon>
        <taxon>Actinomycetota</taxon>
        <taxon>Actinomycetes</taxon>
        <taxon>Mycobacteriales</taxon>
        <taxon>Mycobacteriaceae</taxon>
        <taxon>Mycobacterium</taxon>
    </lineage>
</organism>
<protein>
    <submittedName>
        <fullName evidence="2">Uncharacterized protein</fullName>
    </submittedName>
</protein>
<dbReference type="InterPro" id="IPR035909">
    <property type="entry name" value="CheB_C"/>
</dbReference>
<dbReference type="RefSeq" id="WP_144956396.1">
    <property type="nucleotide sequence ID" value="NZ_VMQU01000166.1"/>
</dbReference>
<reference evidence="2 3" key="1">
    <citation type="submission" date="2019-07" db="EMBL/GenBank/DDBJ databases">
        <title>New Mycobacterium species.</title>
        <authorList>
            <person name="Tortoli E."/>
            <person name="Ghielmetti G."/>
            <person name="Friedel U."/>
            <person name="Trovato A."/>
        </authorList>
    </citation>
    <scope>NUCLEOTIDE SEQUENCE [LARGE SCALE GENOMIC DNA]</scope>
    <source>
        <strain evidence="2 3">16-83</strain>
    </source>
</reference>
<feature type="compositionally biased region" description="Low complexity" evidence="1">
    <location>
        <begin position="1"/>
        <end position="13"/>
    </location>
</feature>
<comment type="caution">
    <text evidence="2">The sequence shown here is derived from an EMBL/GenBank/DDBJ whole genome shotgun (WGS) entry which is preliminary data.</text>
</comment>
<dbReference type="SUPFAM" id="SSF52738">
    <property type="entry name" value="Methylesterase CheB, C-terminal domain"/>
    <property type="match status" value="1"/>
</dbReference>
<dbReference type="Proteomes" id="UP000320513">
    <property type="component" value="Unassembled WGS sequence"/>
</dbReference>
<sequence length="61" mass="6298">MSNANSHNANSHNVDSHNVDQNVDQNVDLRAAVAIGASAGGIEALSRLAAGLSRSCGTHDW</sequence>
<dbReference type="EMBL" id="VMQU01000166">
    <property type="protein sequence ID" value="TVS82916.1"/>
    <property type="molecule type" value="Genomic_DNA"/>
</dbReference>